<organism evidence="3 4">
    <name type="scientific">Sebaldella termitidis (strain ATCC 33386 / NCTC 11300)</name>
    <dbReference type="NCBI Taxonomy" id="526218"/>
    <lineage>
        <taxon>Bacteria</taxon>
        <taxon>Fusobacteriati</taxon>
        <taxon>Fusobacteriota</taxon>
        <taxon>Fusobacteriia</taxon>
        <taxon>Fusobacteriales</taxon>
        <taxon>Leptotrichiaceae</taxon>
        <taxon>Sebaldella</taxon>
    </lineage>
</organism>
<keyword evidence="3" id="KW-0808">Transferase</keyword>
<dbReference type="eggNOG" id="COG0438">
    <property type="taxonomic scope" value="Bacteria"/>
</dbReference>
<dbReference type="Proteomes" id="UP000000845">
    <property type="component" value="Chromosome"/>
</dbReference>
<dbReference type="RefSeq" id="WP_012862520.1">
    <property type="nucleotide sequence ID" value="NC_013517.1"/>
</dbReference>
<dbReference type="EMBL" id="CP001739">
    <property type="protein sequence ID" value="ACZ09938.1"/>
    <property type="molecule type" value="Genomic_DNA"/>
</dbReference>
<dbReference type="PANTHER" id="PTHR12526:SF630">
    <property type="entry name" value="GLYCOSYLTRANSFERASE"/>
    <property type="match status" value="1"/>
</dbReference>
<keyword evidence="4" id="KW-1185">Reference proteome</keyword>
<feature type="domain" description="Glycosyltransferase subfamily 4-like N-terminal" evidence="2">
    <location>
        <begin position="14"/>
        <end position="171"/>
    </location>
</feature>
<dbReference type="Pfam" id="PF13439">
    <property type="entry name" value="Glyco_transf_4"/>
    <property type="match status" value="1"/>
</dbReference>
<evidence type="ECO:0000259" key="1">
    <source>
        <dbReference type="Pfam" id="PF00534"/>
    </source>
</evidence>
<dbReference type="AlphaFoldDB" id="D1APA4"/>
<dbReference type="CAZy" id="GT4">
    <property type="family name" value="Glycosyltransferase Family 4"/>
</dbReference>
<evidence type="ECO:0000259" key="2">
    <source>
        <dbReference type="Pfam" id="PF13439"/>
    </source>
</evidence>
<dbReference type="InterPro" id="IPR028098">
    <property type="entry name" value="Glyco_trans_4-like_N"/>
</dbReference>
<dbReference type="InterPro" id="IPR001296">
    <property type="entry name" value="Glyco_trans_1"/>
</dbReference>
<sequence>MKIAFLFDDSLELGGTQRVINSLANYFATYYDYEVELINFYRKSDKRHFEYDSKVKITYLDIFLKYKNFLLKYKEKLRSLKILKEYLKEQKYDIIIGMSARFNIYLVQVKKRLDSKLIGTEHIFYDGHSLKTKLRKKIYYNKLDILSVLTDYDYEKYSKFLNNVVKIHNPIPDAFKFKKYNKNSKKILAAGRLTKQKGFDMLLKAMPTVIKKCPDWKLEIFGQGEEKEELQNLIDTLKLNDNVEIMDYVENFYEITDNYSFYVMSSRYEAFPCVLIETQAKGLPAVSFDCLTGPGEIINNEKDGLLVEPENIEKLSAAITRMIENDNMRIEMSGKAVKNSERFLIKKICSEWNELFKKLEN</sequence>
<protein>
    <submittedName>
        <fullName evidence="3">Glycosyl transferase group 1</fullName>
    </submittedName>
</protein>
<dbReference type="PANTHER" id="PTHR12526">
    <property type="entry name" value="GLYCOSYLTRANSFERASE"/>
    <property type="match status" value="1"/>
</dbReference>
<dbReference type="GO" id="GO:0016757">
    <property type="term" value="F:glycosyltransferase activity"/>
    <property type="evidence" value="ECO:0007669"/>
    <property type="project" value="InterPro"/>
</dbReference>
<dbReference type="STRING" id="526218.Sterm_3096"/>
<dbReference type="Gene3D" id="3.40.50.2000">
    <property type="entry name" value="Glycogen Phosphorylase B"/>
    <property type="match status" value="2"/>
</dbReference>
<reference evidence="3 4" key="2">
    <citation type="journal article" date="2010" name="Stand. Genomic Sci.">
        <title>Complete genome sequence of Sebaldella termitidis type strain (NCTC 11300).</title>
        <authorList>
            <person name="Harmon-Smith M."/>
            <person name="Celia L."/>
            <person name="Chertkov O."/>
            <person name="Lapidus A."/>
            <person name="Copeland A."/>
            <person name="Glavina Del Rio T."/>
            <person name="Nolan M."/>
            <person name="Lucas S."/>
            <person name="Tice H."/>
            <person name="Cheng J.F."/>
            <person name="Han C."/>
            <person name="Detter J.C."/>
            <person name="Bruce D."/>
            <person name="Goodwin L."/>
            <person name="Pitluck S."/>
            <person name="Pati A."/>
            <person name="Liolios K."/>
            <person name="Ivanova N."/>
            <person name="Mavromatis K."/>
            <person name="Mikhailova N."/>
            <person name="Chen A."/>
            <person name="Palaniappan K."/>
            <person name="Land M."/>
            <person name="Hauser L."/>
            <person name="Chang Y.J."/>
            <person name="Jeffries C.D."/>
            <person name="Brettin T."/>
            <person name="Goker M."/>
            <person name="Beck B."/>
            <person name="Bristow J."/>
            <person name="Eisen J.A."/>
            <person name="Markowitz V."/>
            <person name="Hugenholtz P."/>
            <person name="Kyrpides N.C."/>
            <person name="Klenk H.P."/>
            <person name="Chen F."/>
        </authorList>
    </citation>
    <scope>NUCLEOTIDE SEQUENCE [LARGE SCALE GENOMIC DNA]</scope>
    <source>
        <strain evidence="4">ATCC 33386 / NCTC 11300</strain>
    </source>
</reference>
<dbReference type="CDD" id="cd03820">
    <property type="entry name" value="GT4_AmsD-like"/>
    <property type="match status" value="1"/>
</dbReference>
<feature type="domain" description="Glycosyl transferase family 1" evidence="1">
    <location>
        <begin position="176"/>
        <end position="336"/>
    </location>
</feature>
<reference evidence="4" key="1">
    <citation type="submission" date="2009-09" db="EMBL/GenBank/DDBJ databases">
        <title>The complete chromosome of Sebaldella termitidis ATCC 33386.</title>
        <authorList>
            <consortium name="US DOE Joint Genome Institute (JGI-PGF)"/>
            <person name="Lucas S."/>
            <person name="Copeland A."/>
            <person name="Lapidus A."/>
            <person name="Glavina del Rio T."/>
            <person name="Dalin E."/>
            <person name="Tice H."/>
            <person name="Bruce D."/>
            <person name="Goodwin L."/>
            <person name="Pitluck S."/>
            <person name="Kyrpides N."/>
            <person name="Mavromatis K."/>
            <person name="Ivanova N."/>
            <person name="Mikhailova N."/>
            <person name="Sims D."/>
            <person name="Meincke L."/>
            <person name="Brettin T."/>
            <person name="Detter J.C."/>
            <person name="Han C."/>
            <person name="Larimer F."/>
            <person name="Land M."/>
            <person name="Hauser L."/>
            <person name="Markowitz V."/>
            <person name="Cheng J.F."/>
            <person name="Hugenholtz P."/>
            <person name="Woyke T."/>
            <person name="Wu D."/>
            <person name="Eisen J.A."/>
        </authorList>
    </citation>
    <scope>NUCLEOTIDE SEQUENCE [LARGE SCALE GENOMIC DNA]</scope>
    <source>
        <strain evidence="4">ATCC 33386 / NCTC 11300</strain>
    </source>
</reference>
<dbReference type="Pfam" id="PF00534">
    <property type="entry name" value="Glycos_transf_1"/>
    <property type="match status" value="1"/>
</dbReference>
<dbReference type="HOGENOM" id="CLU_009583_0_0_0"/>
<evidence type="ECO:0000313" key="3">
    <source>
        <dbReference type="EMBL" id="ACZ09938.1"/>
    </source>
</evidence>
<proteinExistence type="predicted"/>
<dbReference type="KEGG" id="str:Sterm_3096"/>
<evidence type="ECO:0000313" key="4">
    <source>
        <dbReference type="Proteomes" id="UP000000845"/>
    </source>
</evidence>
<gene>
    <name evidence="3" type="ordered locus">Sterm_3096</name>
</gene>
<accession>D1APA4</accession>
<name>D1APA4_SEBTE</name>
<dbReference type="SUPFAM" id="SSF53756">
    <property type="entry name" value="UDP-Glycosyltransferase/glycogen phosphorylase"/>
    <property type="match status" value="1"/>
</dbReference>